<protein>
    <recommendedName>
        <fullName evidence="7">BZIP domain-containing protein</fullName>
    </recommendedName>
</protein>
<dbReference type="PANTHER" id="PTHR24198">
    <property type="entry name" value="ANKYRIN REPEAT AND PROTEIN KINASE DOMAIN-CONTAINING PROTEIN"/>
    <property type="match status" value="1"/>
</dbReference>
<evidence type="ECO:0000313" key="6">
    <source>
        <dbReference type="Proteomes" id="UP001147746"/>
    </source>
</evidence>
<gene>
    <name evidence="5" type="ORF">N7476_004900</name>
</gene>
<reference evidence="5" key="1">
    <citation type="submission" date="2022-12" db="EMBL/GenBank/DDBJ databases">
        <authorList>
            <person name="Petersen C."/>
        </authorList>
    </citation>
    <scope>NUCLEOTIDE SEQUENCE</scope>
    <source>
        <strain evidence="5">IBT 21472</strain>
    </source>
</reference>
<accession>A0A9W9Q1L2</accession>
<feature type="repeat" description="ANK" evidence="3">
    <location>
        <begin position="279"/>
        <end position="309"/>
    </location>
</feature>
<dbReference type="Proteomes" id="UP001147746">
    <property type="component" value="Unassembled WGS sequence"/>
</dbReference>
<keyword evidence="6" id="KW-1185">Reference proteome</keyword>
<dbReference type="Pfam" id="PF12796">
    <property type="entry name" value="Ank_2"/>
    <property type="match status" value="1"/>
</dbReference>
<name>A0A9W9Q1L2_9EURO</name>
<dbReference type="EMBL" id="JAPZBO010000004">
    <property type="protein sequence ID" value="KAJ5318480.1"/>
    <property type="molecule type" value="Genomic_DNA"/>
</dbReference>
<keyword evidence="2 3" id="KW-0040">ANK repeat</keyword>
<dbReference type="InterPro" id="IPR036770">
    <property type="entry name" value="Ankyrin_rpt-contain_sf"/>
</dbReference>
<proteinExistence type="predicted"/>
<evidence type="ECO:0008006" key="7">
    <source>
        <dbReference type="Google" id="ProtNLM"/>
    </source>
</evidence>
<sequence length="309" mass="33476">MLCTSCGLPTPTNDVSSPKAKAAGADRRREQNRRAQQRFRLERNRERKALPQQDGSHPQNGTSSVLDDVSQVASSVLTPITPPSTLCTNRRHPSIGRYEESQGVDMIDYDFSLDPTDHGEINQCPHDFWTSTPKETAPFAAPAFVHLSEPKDKQGNYTVASMGDSVDDGESRKVPSGPNNLHRAVQSGNAKVVRLLLEHNADCNSKDHDGLTPLMCAVTGDHEEVLELLLSHGACIGHVDKTNWSALHWAVFHNHYRILEKLLSCCGGDTALLNVQSNDGETALSVAVGVGSEVAVKLLLESGATVNNA</sequence>
<reference evidence="5" key="2">
    <citation type="journal article" date="2023" name="IMA Fungus">
        <title>Comparative genomic study of the Penicillium genus elucidates a diverse pangenome and 15 lateral gene transfer events.</title>
        <authorList>
            <person name="Petersen C."/>
            <person name="Sorensen T."/>
            <person name="Nielsen M.R."/>
            <person name="Sondergaard T.E."/>
            <person name="Sorensen J.L."/>
            <person name="Fitzpatrick D.A."/>
            <person name="Frisvad J.C."/>
            <person name="Nielsen K.L."/>
        </authorList>
    </citation>
    <scope>NUCLEOTIDE SEQUENCE</scope>
    <source>
        <strain evidence="5">IBT 21472</strain>
    </source>
</reference>
<dbReference type="Gene3D" id="1.25.40.20">
    <property type="entry name" value="Ankyrin repeat-containing domain"/>
    <property type="match status" value="2"/>
</dbReference>
<comment type="caution">
    <text evidence="5">The sequence shown here is derived from an EMBL/GenBank/DDBJ whole genome shotgun (WGS) entry which is preliminary data.</text>
</comment>
<organism evidence="5 6">
    <name type="scientific">Penicillium atrosanguineum</name>
    <dbReference type="NCBI Taxonomy" id="1132637"/>
    <lineage>
        <taxon>Eukaryota</taxon>
        <taxon>Fungi</taxon>
        <taxon>Dikarya</taxon>
        <taxon>Ascomycota</taxon>
        <taxon>Pezizomycotina</taxon>
        <taxon>Eurotiomycetes</taxon>
        <taxon>Eurotiomycetidae</taxon>
        <taxon>Eurotiales</taxon>
        <taxon>Aspergillaceae</taxon>
        <taxon>Penicillium</taxon>
    </lineage>
</organism>
<feature type="compositionally biased region" description="Basic and acidic residues" evidence="4">
    <location>
        <begin position="24"/>
        <end position="49"/>
    </location>
</feature>
<dbReference type="PROSITE" id="PS50297">
    <property type="entry name" value="ANK_REP_REGION"/>
    <property type="match status" value="3"/>
</dbReference>
<evidence type="ECO:0000256" key="3">
    <source>
        <dbReference type="PROSITE-ProRule" id="PRU00023"/>
    </source>
</evidence>
<feature type="repeat" description="ANK" evidence="3">
    <location>
        <begin position="209"/>
        <end position="241"/>
    </location>
</feature>
<evidence type="ECO:0000256" key="4">
    <source>
        <dbReference type="SAM" id="MobiDB-lite"/>
    </source>
</evidence>
<feature type="repeat" description="ANK" evidence="3">
    <location>
        <begin position="176"/>
        <end position="208"/>
    </location>
</feature>
<dbReference type="AlphaFoldDB" id="A0A9W9Q1L2"/>
<dbReference type="SMART" id="SM00248">
    <property type="entry name" value="ANK"/>
    <property type="match status" value="4"/>
</dbReference>
<feature type="region of interest" description="Disordered" evidence="4">
    <location>
        <begin position="1"/>
        <end position="68"/>
    </location>
</feature>
<dbReference type="PROSITE" id="PS50088">
    <property type="entry name" value="ANK_REPEAT"/>
    <property type="match status" value="3"/>
</dbReference>
<evidence type="ECO:0000256" key="1">
    <source>
        <dbReference type="ARBA" id="ARBA00022737"/>
    </source>
</evidence>
<dbReference type="Pfam" id="PF00023">
    <property type="entry name" value="Ank"/>
    <property type="match status" value="1"/>
</dbReference>
<feature type="compositionally biased region" description="Polar residues" evidence="4">
    <location>
        <begin position="53"/>
        <end position="68"/>
    </location>
</feature>
<dbReference type="InterPro" id="IPR002110">
    <property type="entry name" value="Ankyrin_rpt"/>
</dbReference>
<dbReference type="PANTHER" id="PTHR24198:SF165">
    <property type="entry name" value="ANKYRIN REPEAT-CONTAINING PROTEIN-RELATED"/>
    <property type="match status" value="1"/>
</dbReference>
<keyword evidence="1" id="KW-0677">Repeat</keyword>
<evidence type="ECO:0000256" key="2">
    <source>
        <dbReference type="ARBA" id="ARBA00023043"/>
    </source>
</evidence>
<dbReference type="CDD" id="cd14688">
    <property type="entry name" value="bZIP_YAP"/>
    <property type="match status" value="1"/>
</dbReference>
<evidence type="ECO:0000313" key="5">
    <source>
        <dbReference type="EMBL" id="KAJ5318480.1"/>
    </source>
</evidence>
<dbReference type="SUPFAM" id="SSF48403">
    <property type="entry name" value="Ankyrin repeat"/>
    <property type="match status" value="1"/>
</dbReference>